<evidence type="ECO:0000313" key="3">
    <source>
        <dbReference type="EMBL" id="GGK30314.1"/>
    </source>
</evidence>
<keyword evidence="4" id="KW-1185">Reference proteome</keyword>
<feature type="compositionally biased region" description="Basic and acidic residues" evidence="1">
    <location>
        <begin position="131"/>
        <end position="141"/>
    </location>
</feature>
<evidence type="ECO:0000313" key="4">
    <source>
        <dbReference type="Proteomes" id="UP000600449"/>
    </source>
</evidence>
<feature type="region of interest" description="Disordered" evidence="1">
    <location>
        <begin position="131"/>
        <end position="153"/>
    </location>
</feature>
<feature type="signal peptide" evidence="2">
    <location>
        <begin position="1"/>
        <end position="25"/>
    </location>
</feature>
<keyword evidence="2" id="KW-0732">Signal</keyword>
<accession>A0A917V3I0</accession>
<gene>
    <name evidence="3" type="ORF">GCM10011322_16090</name>
</gene>
<sequence length="252" mass="27328">MTQSRRATFLALATVAALAGAPALAQQPGPGSGPGMMGQGMMGQGTMGRGMMGGHEMMRADEMRGEARGVDRGAILDARLAGIRVGLDLTDEQAALFEPVAQAWRAAAQAREGRREAMREERRERWEAMAERRDAMRRGEGRPGAPGFGPMMSDEEMRGAMREGARGDFMERLERRAAGASARAEEIGGLAQAMRPFWDSLDAQQQELLPVLVRELGGFDMRPRRAGMEHGMHGGMYGGMHHGMHGGGRGWH</sequence>
<evidence type="ECO:0000256" key="2">
    <source>
        <dbReference type="SAM" id="SignalP"/>
    </source>
</evidence>
<dbReference type="RefSeq" id="WP_188911473.1">
    <property type="nucleotide sequence ID" value="NZ_BMMF01000004.1"/>
</dbReference>
<feature type="chain" id="PRO_5037846643" description="LTXXQ motif family protein" evidence="2">
    <location>
        <begin position="26"/>
        <end position="252"/>
    </location>
</feature>
<organism evidence="3 4">
    <name type="scientific">Salinarimonas ramus</name>
    <dbReference type="NCBI Taxonomy" id="690164"/>
    <lineage>
        <taxon>Bacteria</taxon>
        <taxon>Pseudomonadati</taxon>
        <taxon>Pseudomonadota</taxon>
        <taxon>Alphaproteobacteria</taxon>
        <taxon>Hyphomicrobiales</taxon>
        <taxon>Salinarimonadaceae</taxon>
        <taxon>Salinarimonas</taxon>
    </lineage>
</organism>
<dbReference type="AlphaFoldDB" id="A0A917V3I0"/>
<evidence type="ECO:0008006" key="5">
    <source>
        <dbReference type="Google" id="ProtNLM"/>
    </source>
</evidence>
<dbReference type="Proteomes" id="UP000600449">
    <property type="component" value="Unassembled WGS sequence"/>
</dbReference>
<reference evidence="3 4" key="1">
    <citation type="journal article" date="2014" name="Int. J. Syst. Evol. Microbiol.">
        <title>Complete genome sequence of Corynebacterium casei LMG S-19264T (=DSM 44701T), isolated from a smear-ripened cheese.</title>
        <authorList>
            <consortium name="US DOE Joint Genome Institute (JGI-PGF)"/>
            <person name="Walter F."/>
            <person name="Albersmeier A."/>
            <person name="Kalinowski J."/>
            <person name="Ruckert C."/>
        </authorList>
    </citation>
    <scope>NUCLEOTIDE SEQUENCE [LARGE SCALE GENOMIC DNA]</scope>
    <source>
        <strain evidence="3 4">CGMCC 1.9161</strain>
    </source>
</reference>
<name>A0A917V3I0_9HYPH</name>
<dbReference type="EMBL" id="BMMF01000004">
    <property type="protein sequence ID" value="GGK30314.1"/>
    <property type="molecule type" value="Genomic_DNA"/>
</dbReference>
<proteinExistence type="predicted"/>
<evidence type="ECO:0000256" key="1">
    <source>
        <dbReference type="SAM" id="MobiDB-lite"/>
    </source>
</evidence>
<comment type="caution">
    <text evidence="3">The sequence shown here is derived from an EMBL/GenBank/DDBJ whole genome shotgun (WGS) entry which is preliminary data.</text>
</comment>
<protein>
    <recommendedName>
        <fullName evidence="5">LTXXQ motif family protein</fullName>
    </recommendedName>
</protein>